<accession>A0A848GP40</accession>
<dbReference type="Proteomes" id="UP000583266">
    <property type="component" value="Unassembled WGS sequence"/>
</dbReference>
<keyword evidence="2" id="KW-1185">Reference proteome</keyword>
<evidence type="ECO:0000313" key="1">
    <source>
        <dbReference type="EMBL" id="NML38410.1"/>
    </source>
</evidence>
<dbReference type="RefSeq" id="WP_169225407.1">
    <property type="nucleotide sequence ID" value="NZ_JABBGC010000001.1"/>
</dbReference>
<dbReference type="EMBL" id="JABBGC010000001">
    <property type="protein sequence ID" value="NML38410.1"/>
    <property type="molecule type" value="Genomic_DNA"/>
</dbReference>
<evidence type="ECO:0000313" key="2">
    <source>
        <dbReference type="Proteomes" id="UP000583266"/>
    </source>
</evidence>
<dbReference type="AlphaFoldDB" id="A0A848GP40"/>
<protein>
    <submittedName>
        <fullName evidence="1">Uncharacterized protein</fullName>
    </submittedName>
</protein>
<proteinExistence type="predicted"/>
<reference evidence="1 2" key="1">
    <citation type="submission" date="2020-04" db="EMBL/GenBank/DDBJ databases">
        <title>Chitinophaga sp. G-6-1-13 sp. nov., isolated from soil.</title>
        <authorList>
            <person name="Dahal R.H."/>
            <person name="Chaudhary D.K."/>
        </authorList>
    </citation>
    <scope>NUCLEOTIDE SEQUENCE [LARGE SCALE GENOMIC DNA]</scope>
    <source>
        <strain evidence="1 2">G-6-1-13</strain>
    </source>
</reference>
<gene>
    <name evidence="1" type="ORF">HHL17_14475</name>
</gene>
<comment type="caution">
    <text evidence="1">The sequence shown here is derived from an EMBL/GenBank/DDBJ whole genome shotgun (WGS) entry which is preliminary data.</text>
</comment>
<name>A0A848GP40_9BACT</name>
<sequence length="126" mass="15450">MKLVGFIKEIDFFPWAKPLEEYMMDINPSELIDQITVYLEKGKLVIGWMGYYIDLETKEHIAPHAYYTDGIWVWPSYYPYYIRKYSRFAIDKEFLKYLQDRKFEESVMDFNELELQKEFIEKIKSR</sequence>
<organism evidence="1 2">
    <name type="scientific">Chitinophaga fulva</name>
    <dbReference type="NCBI Taxonomy" id="2728842"/>
    <lineage>
        <taxon>Bacteria</taxon>
        <taxon>Pseudomonadati</taxon>
        <taxon>Bacteroidota</taxon>
        <taxon>Chitinophagia</taxon>
        <taxon>Chitinophagales</taxon>
        <taxon>Chitinophagaceae</taxon>
        <taxon>Chitinophaga</taxon>
    </lineage>
</organism>